<feature type="domain" description="Cathepsin propeptide inhibitor" evidence="2">
    <location>
        <begin position="44"/>
        <end position="104"/>
    </location>
</feature>
<proteinExistence type="predicted"/>
<accession>A0A9P1IU22</accession>
<comment type="caution">
    <text evidence="3">The sequence shown here is derived from an EMBL/GenBank/DDBJ whole genome shotgun (WGS) entry which is preliminary data.</text>
</comment>
<feature type="chain" id="PRO_5040203883" description="Cathepsin propeptide inhibitor domain-containing protein" evidence="1">
    <location>
        <begin position="17"/>
        <end position="134"/>
    </location>
</feature>
<dbReference type="Proteomes" id="UP001152747">
    <property type="component" value="Unassembled WGS sequence"/>
</dbReference>
<feature type="signal peptide" evidence="1">
    <location>
        <begin position="1"/>
        <end position="16"/>
    </location>
</feature>
<sequence>MKFVCLVILFLGVTMSLKFSTENLTFPPILNKTIGEQKQLVNYFEEFVKTYQKEYKDQSEFQKRFEIFLKNHEKVKTLNLEAIVRGENTTFSINKFSDFEASENKGGHMTEVGSNARNLSDAEVVKQIEKNLEP</sequence>
<dbReference type="Gene3D" id="1.10.287.2250">
    <property type="match status" value="1"/>
</dbReference>
<dbReference type="SMART" id="SM00848">
    <property type="entry name" value="Inhibitor_I29"/>
    <property type="match status" value="1"/>
</dbReference>
<gene>
    <name evidence="3" type="ORF">CAMP_LOCUS14770</name>
</gene>
<dbReference type="OrthoDB" id="5855924at2759"/>
<reference evidence="3" key="1">
    <citation type="submission" date="2022-11" db="EMBL/GenBank/DDBJ databases">
        <authorList>
            <person name="Kikuchi T."/>
        </authorList>
    </citation>
    <scope>NUCLEOTIDE SEQUENCE</scope>
    <source>
        <strain evidence="3">PS1010</strain>
    </source>
</reference>
<dbReference type="AlphaFoldDB" id="A0A9P1IU22"/>
<dbReference type="Pfam" id="PF08246">
    <property type="entry name" value="Inhibitor_I29"/>
    <property type="match status" value="1"/>
</dbReference>
<dbReference type="EMBL" id="CANHGI010000005">
    <property type="protein sequence ID" value="CAI5452133.1"/>
    <property type="molecule type" value="Genomic_DNA"/>
</dbReference>
<dbReference type="InterPro" id="IPR038765">
    <property type="entry name" value="Papain-like_cys_pep_sf"/>
</dbReference>
<keyword evidence="1" id="KW-0732">Signal</keyword>
<evidence type="ECO:0000313" key="4">
    <source>
        <dbReference type="Proteomes" id="UP001152747"/>
    </source>
</evidence>
<dbReference type="SUPFAM" id="SSF54001">
    <property type="entry name" value="Cysteine proteinases"/>
    <property type="match status" value="1"/>
</dbReference>
<evidence type="ECO:0000259" key="2">
    <source>
        <dbReference type="SMART" id="SM00848"/>
    </source>
</evidence>
<evidence type="ECO:0000313" key="3">
    <source>
        <dbReference type="EMBL" id="CAI5452133.1"/>
    </source>
</evidence>
<evidence type="ECO:0000256" key="1">
    <source>
        <dbReference type="SAM" id="SignalP"/>
    </source>
</evidence>
<dbReference type="InterPro" id="IPR013201">
    <property type="entry name" value="Prot_inhib_I29"/>
</dbReference>
<name>A0A9P1IU22_9PELO</name>
<protein>
    <recommendedName>
        <fullName evidence="2">Cathepsin propeptide inhibitor domain-containing protein</fullName>
    </recommendedName>
</protein>
<keyword evidence="4" id="KW-1185">Reference proteome</keyword>
<organism evidence="3 4">
    <name type="scientific">Caenorhabditis angaria</name>
    <dbReference type="NCBI Taxonomy" id="860376"/>
    <lineage>
        <taxon>Eukaryota</taxon>
        <taxon>Metazoa</taxon>
        <taxon>Ecdysozoa</taxon>
        <taxon>Nematoda</taxon>
        <taxon>Chromadorea</taxon>
        <taxon>Rhabditida</taxon>
        <taxon>Rhabditina</taxon>
        <taxon>Rhabditomorpha</taxon>
        <taxon>Rhabditoidea</taxon>
        <taxon>Rhabditidae</taxon>
        <taxon>Peloderinae</taxon>
        <taxon>Caenorhabditis</taxon>
    </lineage>
</organism>